<feature type="signal peptide" evidence="2">
    <location>
        <begin position="1"/>
        <end position="23"/>
    </location>
</feature>
<evidence type="ECO:0000259" key="3">
    <source>
        <dbReference type="Pfam" id="PF11790"/>
    </source>
</evidence>
<comment type="caution">
    <text evidence="4">The sequence shown here is derived from an EMBL/GenBank/DDBJ whole genome shotgun (WGS) entry which is preliminary data.</text>
</comment>
<sequence length="337" mass="36126">MAHTRRFLGIAAALLTVTVAATACSDGGPAAVVTPSPDKRSQAPGGDKEEKATADTPAAALPDPTAMPVPPLLAKRTAPLKNGGNGNTPASIPKSGNCLKGVGTWGLTAGQKALTGSGACWFYTWSPNDWFGAPPGVEFVPMIWSGRDIGKVGEVRGKTLLGFNEPDLAGQANMSVEEALNLWPQLQKTGMRLGSPAPVWGGDIPGRWLDQFMTGARQRGLRVDFIALHFYTKNYDTATAVNELKTYIQRVRARFGKPIWLTEFALINHDNGMSYPPVGQQAAFVRAATSMLTALPYVERYAWFALPNTRGNGTGLMTDDGTPTEPGREFQRAPRTR</sequence>
<evidence type="ECO:0000313" key="4">
    <source>
        <dbReference type="EMBL" id="GAA3197421.1"/>
    </source>
</evidence>
<feature type="compositionally biased region" description="Basic and acidic residues" evidence="1">
    <location>
        <begin position="326"/>
        <end position="337"/>
    </location>
</feature>
<dbReference type="PANTHER" id="PTHR34154">
    <property type="entry name" value="ALKALI-SENSITIVE LINKAGE PROTEIN 1"/>
    <property type="match status" value="1"/>
</dbReference>
<gene>
    <name evidence="4" type="ORF">GCM10010468_08560</name>
</gene>
<dbReference type="InterPro" id="IPR053183">
    <property type="entry name" value="ASL1"/>
</dbReference>
<keyword evidence="5" id="KW-1185">Reference proteome</keyword>
<evidence type="ECO:0000256" key="2">
    <source>
        <dbReference type="SAM" id="SignalP"/>
    </source>
</evidence>
<feature type="region of interest" description="Disordered" evidence="1">
    <location>
        <begin position="314"/>
        <end position="337"/>
    </location>
</feature>
<evidence type="ECO:0000313" key="5">
    <source>
        <dbReference type="Proteomes" id="UP001501237"/>
    </source>
</evidence>
<name>A0ABP6Q013_9ACTN</name>
<feature type="compositionally biased region" description="Low complexity" evidence="1">
    <location>
        <begin position="54"/>
        <end position="64"/>
    </location>
</feature>
<evidence type="ECO:0000256" key="1">
    <source>
        <dbReference type="SAM" id="MobiDB-lite"/>
    </source>
</evidence>
<dbReference type="Gene3D" id="3.20.20.80">
    <property type="entry name" value="Glycosidases"/>
    <property type="match status" value="1"/>
</dbReference>
<protein>
    <recommendedName>
        <fullName evidence="3">Asl1-like glycosyl hydrolase catalytic domain-containing protein</fullName>
    </recommendedName>
</protein>
<dbReference type="SUPFAM" id="SSF51445">
    <property type="entry name" value="(Trans)glycosidases"/>
    <property type="match status" value="1"/>
</dbReference>
<dbReference type="Proteomes" id="UP001501237">
    <property type="component" value="Unassembled WGS sequence"/>
</dbReference>
<feature type="region of interest" description="Disordered" evidence="1">
    <location>
        <begin position="27"/>
        <end position="95"/>
    </location>
</feature>
<feature type="chain" id="PRO_5045471570" description="Asl1-like glycosyl hydrolase catalytic domain-containing protein" evidence="2">
    <location>
        <begin position="24"/>
        <end position="337"/>
    </location>
</feature>
<feature type="compositionally biased region" description="Basic and acidic residues" evidence="1">
    <location>
        <begin position="37"/>
        <end position="53"/>
    </location>
</feature>
<dbReference type="EMBL" id="BAAAUV010000002">
    <property type="protein sequence ID" value="GAA3197421.1"/>
    <property type="molecule type" value="Genomic_DNA"/>
</dbReference>
<organism evidence="4 5">
    <name type="scientific">Actinocorallia longicatena</name>
    <dbReference type="NCBI Taxonomy" id="111803"/>
    <lineage>
        <taxon>Bacteria</taxon>
        <taxon>Bacillati</taxon>
        <taxon>Actinomycetota</taxon>
        <taxon>Actinomycetes</taxon>
        <taxon>Streptosporangiales</taxon>
        <taxon>Thermomonosporaceae</taxon>
        <taxon>Actinocorallia</taxon>
    </lineage>
</organism>
<dbReference type="InterPro" id="IPR024655">
    <property type="entry name" value="Asl1_glyco_hydro_catalytic"/>
</dbReference>
<reference evidence="5" key="1">
    <citation type="journal article" date="2019" name="Int. J. Syst. Evol. Microbiol.">
        <title>The Global Catalogue of Microorganisms (GCM) 10K type strain sequencing project: providing services to taxonomists for standard genome sequencing and annotation.</title>
        <authorList>
            <consortium name="The Broad Institute Genomics Platform"/>
            <consortium name="The Broad Institute Genome Sequencing Center for Infectious Disease"/>
            <person name="Wu L."/>
            <person name="Ma J."/>
        </authorList>
    </citation>
    <scope>NUCLEOTIDE SEQUENCE [LARGE SCALE GENOMIC DNA]</scope>
    <source>
        <strain evidence="5">JCM 9377</strain>
    </source>
</reference>
<dbReference type="PROSITE" id="PS51257">
    <property type="entry name" value="PROKAR_LIPOPROTEIN"/>
    <property type="match status" value="1"/>
</dbReference>
<accession>A0ABP6Q013</accession>
<keyword evidence="2" id="KW-0732">Signal</keyword>
<dbReference type="RefSeq" id="WP_344822342.1">
    <property type="nucleotide sequence ID" value="NZ_BAAAUV010000002.1"/>
</dbReference>
<feature type="domain" description="Asl1-like glycosyl hydrolase catalytic" evidence="3">
    <location>
        <begin position="115"/>
        <end position="328"/>
    </location>
</feature>
<dbReference type="PANTHER" id="PTHR34154:SF3">
    <property type="entry name" value="ALKALI-SENSITIVE LINKAGE PROTEIN 1"/>
    <property type="match status" value="1"/>
</dbReference>
<proteinExistence type="predicted"/>
<dbReference type="Pfam" id="PF11790">
    <property type="entry name" value="Glyco_hydro_cc"/>
    <property type="match status" value="1"/>
</dbReference>
<dbReference type="InterPro" id="IPR017853">
    <property type="entry name" value="GH"/>
</dbReference>